<protein>
    <submittedName>
        <fullName evidence="7">Glycosyl transferase family 2</fullName>
    </submittedName>
</protein>
<name>A0AAD0P6I9_9BACL</name>
<dbReference type="EMBL" id="CP021965">
    <property type="protein sequence ID" value="AWV36120.1"/>
    <property type="molecule type" value="Genomic_DNA"/>
</dbReference>
<evidence type="ECO:0000256" key="2">
    <source>
        <dbReference type="ARBA" id="ARBA00006739"/>
    </source>
</evidence>
<dbReference type="SUPFAM" id="SSF48452">
    <property type="entry name" value="TPR-like"/>
    <property type="match status" value="1"/>
</dbReference>
<gene>
    <name evidence="8" type="ORF">BSK47_22230</name>
    <name evidence="7" type="ORF">CD191_27900</name>
</gene>
<dbReference type="PANTHER" id="PTHR43179:SF12">
    <property type="entry name" value="GALACTOFURANOSYLTRANSFERASE GLFT2"/>
    <property type="match status" value="1"/>
</dbReference>
<dbReference type="InterPro" id="IPR011990">
    <property type="entry name" value="TPR-like_helical_dom_sf"/>
</dbReference>
<dbReference type="SMART" id="SM00028">
    <property type="entry name" value="TPR"/>
    <property type="match status" value="2"/>
</dbReference>
<dbReference type="PANTHER" id="PTHR43179">
    <property type="entry name" value="RHAMNOSYLTRANSFERASE WBBL"/>
    <property type="match status" value="1"/>
</dbReference>
<sequence length="538" mass="62210">MIAQRIQEYIHSGDLYKAKELMSELEDNSYLVKEVEIYTMKAAIAVAENKLHEAEELLLKGLLIDSEYIDVLFNLGYVYKLRNNLIQSNYFFEKALDVTRDNALINAIEQFIEDNRYLNSLTEKPLVSIIVLAYNKLDYTKLCIESILKYTLDISYELILVNNGSTDGTREYFDSLPSVKPLHLMKNVGVTNGFNEGMRVAEGKYTACVCNDFIFTPRWLENLLICIESDERIGYVSPGASMISNLQQINGEYNNLEEMLQFAERYNHSDPRKWEERVRLLPCVLMVRTELLKQIDYYDPRFYYGEFADDDISFRIRRAGYKLIYCKDTFTYHFGSVTVRDDQVNNNSLNVSRDIFIDKYNLDSWTDAVMNIGLLKEFSVKLSCTNASILGVNTRCGSNPLQLKNMLREKGILDTCITNYCLDHKYLQDIITVSDDYIQGDIENIDIELKNQKFDYIIFEYDSNNLNNHPLIIAQLSSKLNHGGQLALILKHPQFDKNNISKDIERIQISGMTYYYCNVAATNNSSGVELEIILRRDV</sequence>
<reference evidence="7 10" key="2">
    <citation type="submission" date="2017-06" db="EMBL/GenBank/DDBJ databases">
        <title>Complete genome sequence of Paenibacillus odorifer CBA7130.</title>
        <authorList>
            <person name="Nam Y.-D."/>
            <person name="Kang J."/>
            <person name="Chung W.-H."/>
        </authorList>
    </citation>
    <scope>NUCLEOTIDE SEQUENCE [LARGE SCALE GENOMIC DNA]</scope>
    <source>
        <strain evidence="7 10">CBA7130</strain>
    </source>
</reference>
<dbReference type="InterPro" id="IPR029063">
    <property type="entry name" value="SAM-dependent_MTases_sf"/>
</dbReference>
<feature type="domain" description="Glycosyltransferase 2-like" evidence="6">
    <location>
        <begin position="128"/>
        <end position="234"/>
    </location>
</feature>
<dbReference type="PROSITE" id="PS50005">
    <property type="entry name" value="TPR"/>
    <property type="match status" value="1"/>
</dbReference>
<dbReference type="GO" id="GO:0016757">
    <property type="term" value="F:glycosyltransferase activity"/>
    <property type="evidence" value="ECO:0007669"/>
    <property type="project" value="UniProtKB-KW"/>
</dbReference>
<evidence type="ECO:0000259" key="6">
    <source>
        <dbReference type="Pfam" id="PF00535"/>
    </source>
</evidence>
<dbReference type="InterPro" id="IPR019734">
    <property type="entry name" value="TPR_rpt"/>
</dbReference>
<evidence type="ECO:0000256" key="3">
    <source>
        <dbReference type="ARBA" id="ARBA00022676"/>
    </source>
</evidence>
<proteinExistence type="inferred from homology"/>
<evidence type="ECO:0000313" key="9">
    <source>
        <dbReference type="Proteomes" id="UP000187323"/>
    </source>
</evidence>
<dbReference type="InterPro" id="IPR029044">
    <property type="entry name" value="Nucleotide-diphossugar_trans"/>
</dbReference>
<reference evidence="8 9" key="1">
    <citation type="submission" date="2016-10" db="EMBL/GenBank/DDBJ databases">
        <title>Paenibacillus species isolates.</title>
        <authorList>
            <person name="Beno S.M."/>
        </authorList>
    </citation>
    <scope>NUCLEOTIDE SEQUENCE [LARGE SCALE GENOMIC DNA]</scope>
    <source>
        <strain evidence="8 9">FSL H7-0918</strain>
    </source>
</reference>
<organism evidence="7 10">
    <name type="scientific">Paenibacillus odorifer</name>
    <dbReference type="NCBI Taxonomy" id="189426"/>
    <lineage>
        <taxon>Bacteria</taxon>
        <taxon>Bacillati</taxon>
        <taxon>Bacillota</taxon>
        <taxon>Bacilli</taxon>
        <taxon>Bacillales</taxon>
        <taxon>Paenibacillaceae</taxon>
        <taxon>Paenibacillus</taxon>
    </lineage>
</organism>
<dbReference type="InterPro" id="IPR001173">
    <property type="entry name" value="Glyco_trans_2-like"/>
</dbReference>
<dbReference type="Proteomes" id="UP000187323">
    <property type="component" value="Unassembled WGS sequence"/>
</dbReference>
<dbReference type="Gene3D" id="1.25.40.10">
    <property type="entry name" value="Tetratricopeptide repeat domain"/>
    <property type="match status" value="1"/>
</dbReference>
<evidence type="ECO:0000313" key="7">
    <source>
        <dbReference type="EMBL" id="AWV36120.1"/>
    </source>
</evidence>
<feature type="repeat" description="TPR" evidence="5">
    <location>
        <begin position="69"/>
        <end position="102"/>
    </location>
</feature>
<dbReference type="EMBL" id="MPTO01000023">
    <property type="protein sequence ID" value="OME14989.1"/>
    <property type="molecule type" value="Genomic_DNA"/>
</dbReference>
<evidence type="ECO:0000256" key="1">
    <source>
        <dbReference type="ARBA" id="ARBA00004776"/>
    </source>
</evidence>
<dbReference type="AlphaFoldDB" id="A0AAD0P6I9"/>
<evidence type="ECO:0000313" key="8">
    <source>
        <dbReference type="EMBL" id="OME14989.1"/>
    </source>
</evidence>
<evidence type="ECO:0000256" key="4">
    <source>
        <dbReference type="ARBA" id="ARBA00022679"/>
    </source>
</evidence>
<evidence type="ECO:0000256" key="5">
    <source>
        <dbReference type="PROSITE-ProRule" id="PRU00339"/>
    </source>
</evidence>
<dbReference type="SUPFAM" id="SSF53335">
    <property type="entry name" value="S-adenosyl-L-methionine-dependent methyltransferases"/>
    <property type="match status" value="1"/>
</dbReference>
<comment type="similarity">
    <text evidence="2">Belongs to the glycosyltransferase 2 family.</text>
</comment>
<dbReference type="Gene3D" id="3.90.550.10">
    <property type="entry name" value="Spore Coat Polysaccharide Biosynthesis Protein SpsA, Chain A"/>
    <property type="match status" value="1"/>
</dbReference>
<dbReference type="Pfam" id="PF00535">
    <property type="entry name" value="Glycos_transf_2"/>
    <property type="match status" value="1"/>
</dbReference>
<keyword evidence="3" id="KW-0328">Glycosyltransferase</keyword>
<dbReference type="RefSeq" id="WP_076137240.1">
    <property type="nucleotide sequence ID" value="NZ_CP021965.1"/>
</dbReference>
<evidence type="ECO:0000313" key="10">
    <source>
        <dbReference type="Proteomes" id="UP000249163"/>
    </source>
</evidence>
<dbReference type="SUPFAM" id="SSF53448">
    <property type="entry name" value="Nucleotide-diphospho-sugar transferases"/>
    <property type="match status" value="1"/>
</dbReference>
<dbReference type="Proteomes" id="UP000249163">
    <property type="component" value="Chromosome"/>
</dbReference>
<keyword evidence="5" id="KW-0802">TPR repeat</keyword>
<keyword evidence="4 7" id="KW-0808">Transferase</keyword>
<accession>A0AAD0P6I9</accession>
<comment type="pathway">
    <text evidence="1">Cell wall biogenesis; cell wall polysaccharide biosynthesis.</text>
</comment>